<dbReference type="InterPro" id="IPR018968">
    <property type="entry name" value="Phasin"/>
</dbReference>
<comment type="caution">
    <text evidence="3">The sequence shown here is derived from an EMBL/GenBank/DDBJ whole genome shotgun (WGS) entry which is preliminary data.</text>
</comment>
<dbReference type="InterPro" id="IPR010127">
    <property type="entry name" value="Phasin_subfam-1"/>
</dbReference>
<evidence type="ECO:0000256" key="1">
    <source>
        <dbReference type="SAM" id="MobiDB-lite"/>
    </source>
</evidence>
<proteinExistence type="predicted"/>
<evidence type="ECO:0000259" key="2">
    <source>
        <dbReference type="Pfam" id="PF09361"/>
    </source>
</evidence>
<keyword evidence="4" id="KW-1185">Reference proteome</keyword>
<protein>
    <submittedName>
        <fullName evidence="3">Phasin family protein</fullName>
    </submittedName>
</protein>
<feature type="region of interest" description="Disordered" evidence="1">
    <location>
        <begin position="111"/>
        <end position="145"/>
    </location>
</feature>
<dbReference type="RefSeq" id="WP_149675307.1">
    <property type="nucleotide sequence ID" value="NZ_VTUZ01000046.1"/>
</dbReference>
<dbReference type="Proteomes" id="UP000325273">
    <property type="component" value="Unassembled WGS sequence"/>
</dbReference>
<accession>A0A5B0G8T8</accession>
<feature type="domain" description="Phasin" evidence="2">
    <location>
        <begin position="8"/>
        <end position="105"/>
    </location>
</feature>
<reference evidence="3 4" key="1">
    <citation type="submission" date="2019-08" db="EMBL/GenBank/DDBJ databases">
        <title>Paraburkholderia sp. DCY113.</title>
        <authorList>
            <person name="Kang J."/>
        </authorList>
    </citation>
    <scope>NUCLEOTIDE SEQUENCE [LARGE SCALE GENOMIC DNA]</scope>
    <source>
        <strain evidence="3 4">DCY113</strain>
    </source>
</reference>
<evidence type="ECO:0000313" key="3">
    <source>
        <dbReference type="EMBL" id="KAA0999943.1"/>
    </source>
</evidence>
<dbReference type="Pfam" id="PF09361">
    <property type="entry name" value="Phasin_2"/>
    <property type="match status" value="1"/>
</dbReference>
<organism evidence="3 4">
    <name type="scientific">Paraburkholderia panacisoli</name>
    <dbReference type="NCBI Taxonomy" id="2603818"/>
    <lineage>
        <taxon>Bacteria</taxon>
        <taxon>Pseudomonadati</taxon>
        <taxon>Pseudomonadota</taxon>
        <taxon>Betaproteobacteria</taxon>
        <taxon>Burkholderiales</taxon>
        <taxon>Burkholderiaceae</taxon>
        <taxon>Paraburkholderia</taxon>
    </lineage>
</organism>
<dbReference type="AlphaFoldDB" id="A0A5B0G8T8"/>
<dbReference type="EMBL" id="VTUZ01000046">
    <property type="protein sequence ID" value="KAA0999943.1"/>
    <property type="molecule type" value="Genomic_DNA"/>
</dbReference>
<sequence>MSSLTHKKIFSAQKAGVEMTFAVLNEAMDGLGKLVELNVQAGKSMLTENQEVLSTALSAKEPHQVFRQQATQIKPAIEKAQSYWRHVHGILASTLAGVTALAETRLKQLRAGSHGTAERAGEVTETDDSAAESSTGPTAVPAVLE</sequence>
<evidence type="ECO:0000313" key="4">
    <source>
        <dbReference type="Proteomes" id="UP000325273"/>
    </source>
</evidence>
<name>A0A5B0G8T8_9BURK</name>
<dbReference type="NCBIfam" id="TIGR01841">
    <property type="entry name" value="phasin"/>
    <property type="match status" value="1"/>
</dbReference>
<gene>
    <name evidence="3" type="ORF">FVF58_40735</name>
</gene>